<dbReference type="CDD" id="cd02223">
    <property type="entry name" value="cupin_Bh2720-like"/>
    <property type="match status" value="1"/>
</dbReference>
<dbReference type="SUPFAM" id="SSF51182">
    <property type="entry name" value="RmlC-like cupins"/>
    <property type="match status" value="1"/>
</dbReference>
<dbReference type="Gene3D" id="2.60.120.10">
    <property type="entry name" value="Jelly Rolls"/>
    <property type="match status" value="1"/>
</dbReference>
<dbReference type="InterPro" id="IPR011051">
    <property type="entry name" value="RmlC_Cupin_sf"/>
</dbReference>
<dbReference type="InterPro" id="IPR052538">
    <property type="entry name" value="Flavonoid_dioxygenase-like"/>
</dbReference>
<dbReference type="InterPro" id="IPR014710">
    <property type="entry name" value="RmlC-like_jellyroll"/>
</dbReference>
<dbReference type="PANTHER" id="PTHR43346:SF1">
    <property type="entry name" value="QUERCETIN 2,3-DIOXYGENASE-RELATED"/>
    <property type="match status" value="1"/>
</dbReference>
<evidence type="ECO:0000313" key="1">
    <source>
        <dbReference type="EMBL" id="XBS53877.1"/>
    </source>
</evidence>
<organism evidence="1">
    <name type="scientific">Lacrimispora sp. BS-2</name>
    <dbReference type="NCBI Taxonomy" id="3151850"/>
    <lineage>
        <taxon>Bacteria</taxon>
        <taxon>Bacillati</taxon>
        <taxon>Bacillota</taxon>
        <taxon>Clostridia</taxon>
        <taxon>Lachnospirales</taxon>
        <taxon>Lachnospiraceae</taxon>
        <taxon>Lacrimispora</taxon>
    </lineage>
</organism>
<dbReference type="AlphaFoldDB" id="A0AAU7PP63"/>
<proteinExistence type="predicted"/>
<sequence>MSNSENSNYDDANIPTFPYDYGPNPFIIDLNKAAQQNDNFRSTLWTGTNLQVTLMSIPVHGSIGIESHPDLDQILRIEEGLGLVQLGEDKLSMYGQYLAFPNYIIIVPAGIFHNIINIGNSPLKISSFYAPPSHPWNTVQRTRNS</sequence>
<reference evidence="1" key="1">
    <citation type="submission" date="2024-06" db="EMBL/GenBank/DDBJ databases">
        <title>Lacrimispora cavernae sp. nov., a novel anaerobe isolated from bat guano pile inside a cave.</title>
        <authorList>
            <person name="Miller S.L."/>
            <person name="Lu N."/>
            <person name="King J."/>
            <person name="Sankaranarayanan K."/>
            <person name="Lawson P.A."/>
        </authorList>
    </citation>
    <scope>NUCLEOTIDE SEQUENCE</scope>
    <source>
        <strain evidence="1">BS-2</strain>
    </source>
</reference>
<gene>
    <name evidence="1" type="ORF">ABFV83_19060</name>
</gene>
<name>A0AAU7PP63_9FIRM</name>
<accession>A0AAU7PP63</accession>
<dbReference type="RefSeq" id="WP_349946137.1">
    <property type="nucleotide sequence ID" value="NZ_CP157940.1"/>
</dbReference>
<protein>
    <submittedName>
        <fullName evidence="1">Cupin domain-containing protein</fullName>
    </submittedName>
</protein>
<dbReference type="PANTHER" id="PTHR43346">
    <property type="entry name" value="LIGAND BINDING DOMAIN PROTEIN, PUTATIVE (AFU_ORTHOLOGUE AFUA_6G14370)-RELATED"/>
    <property type="match status" value="1"/>
</dbReference>
<dbReference type="EMBL" id="CP157940">
    <property type="protein sequence ID" value="XBS53877.1"/>
    <property type="molecule type" value="Genomic_DNA"/>
</dbReference>